<dbReference type="Proteomes" id="UP001429100">
    <property type="component" value="Unassembled WGS sequence"/>
</dbReference>
<dbReference type="GO" id="GO:0003735">
    <property type="term" value="F:structural constituent of ribosome"/>
    <property type="evidence" value="ECO:0007669"/>
    <property type="project" value="InterPro"/>
</dbReference>
<dbReference type="GO" id="GO:0022625">
    <property type="term" value="C:cytosolic large ribosomal subunit"/>
    <property type="evidence" value="ECO:0007669"/>
    <property type="project" value="TreeGrafter"/>
</dbReference>
<reference evidence="5 6" key="1">
    <citation type="submission" date="2014-11" db="EMBL/GenBank/DDBJ databases">
        <title>Comparative genomic analysis of Cryptosporidium hominis reveals occurrence of genetic recombination in virulent subtypes.</title>
        <authorList>
            <person name="Guo Y."/>
            <person name="Tang K."/>
            <person name="Frace M."/>
            <person name="Li N."/>
            <person name="Roellig D.M."/>
            <person name="Sammons S."/>
            <person name="Knipe K."/>
            <person name="Rowe L."/>
            <person name="Feng Y."/>
            <person name="Xiao L."/>
        </authorList>
    </citation>
    <scope>NUCLEOTIDE SEQUENCE [LARGE SCALE GENOMIC DNA]</scope>
    <source>
        <strain evidence="5">30976</strain>
    </source>
</reference>
<dbReference type="Pfam" id="PF01655">
    <property type="entry name" value="Ribosomal_L32e"/>
    <property type="match status" value="1"/>
</dbReference>
<evidence type="ECO:0000313" key="6">
    <source>
        <dbReference type="Proteomes" id="UP001429100"/>
    </source>
</evidence>
<dbReference type="PROSITE" id="PS00580">
    <property type="entry name" value="RIBOSOMAL_L32E"/>
    <property type="match status" value="1"/>
</dbReference>
<dbReference type="EMBL" id="LN877952">
    <property type="protein sequence ID" value="CUV06760.1"/>
    <property type="molecule type" value="Genomic_DNA"/>
</dbReference>
<dbReference type="CDD" id="cd00513">
    <property type="entry name" value="Ribosomal_L32_L32e"/>
    <property type="match status" value="1"/>
</dbReference>
<dbReference type="SUPFAM" id="SSF52042">
    <property type="entry name" value="Ribosomal protein L32e"/>
    <property type="match status" value="1"/>
</dbReference>
<sequence length="137" mass="16140">MSIVSFKNKPKKAIIKKRTKKFTRFQSDRFLRVKPNWRKPKGIDCRVRRKFKGNYLMPKIGYGSDAKTRKMLPNGLYKFTVSNPQEVHMLLMHNKTFCVEIASGVSSRKRREILERAEQLNLKVLNKNARLAIEEDE</sequence>
<reference evidence="4" key="2">
    <citation type="submission" date="2015-08" db="EMBL/GenBank/DDBJ databases">
        <authorList>
            <person name="Babu N.S."/>
            <person name="Beckwith C.J."/>
            <person name="Beseler K.G."/>
            <person name="Brison A."/>
            <person name="Carone J.V."/>
            <person name="Caskin T.P."/>
            <person name="Diamond M."/>
            <person name="Durham M.E."/>
            <person name="Foxe J.M."/>
            <person name="Go M."/>
            <person name="Henderson B.A."/>
            <person name="Jones I.B."/>
            <person name="McGettigan J.A."/>
            <person name="Micheletti S.J."/>
            <person name="Nasrallah M.E."/>
            <person name="Ortiz D."/>
            <person name="Piller C.R."/>
            <person name="Privatt S.R."/>
            <person name="Schneider S.L."/>
            <person name="Sharp S."/>
            <person name="Smith T.C."/>
            <person name="Stanton J.D."/>
            <person name="Ullery H.E."/>
            <person name="Wilson R.J."/>
            <person name="Serrano M.G."/>
            <person name="Buck G."/>
            <person name="Lee V."/>
            <person name="Wang Y."/>
            <person name="Carvalho R."/>
            <person name="Voegtly L."/>
            <person name="Shi R."/>
            <person name="Duckworth R."/>
            <person name="Johnson A."/>
            <person name="Loviza R."/>
            <person name="Walstead R."/>
            <person name="Shah Z."/>
            <person name="Kiflezghi M."/>
            <person name="Wade K."/>
            <person name="Ball S.L."/>
            <person name="Bradley K.W."/>
            <person name="Asai D.J."/>
            <person name="Bowman C.A."/>
            <person name="Russell D.A."/>
            <person name="Pope W.H."/>
            <person name="Jacobs-Sera D."/>
            <person name="Hendrix R.W."/>
            <person name="Hatfull G.F."/>
        </authorList>
    </citation>
    <scope>NUCLEOTIDE SEQUENCE [LARGE SCALE GENOMIC DNA]</scope>
</reference>
<proteinExistence type="inferred from homology"/>
<dbReference type="VEuPathDB" id="CryptoDB:ChTU502y2012_415g0160"/>
<dbReference type="VEuPathDB" id="CryptoDB:Chro.60387"/>
<evidence type="ECO:0000313" key="5">
    <source>
        <dbReference type="EMBL" id="PPS97586.1"/>
    </source>
</evidence>
<keyword evidence="6" id="KW-1185">Reference proteome</keyword>
<dbReference type="PANTHER" id="PTHR23413:SF1">
    <property type="entry name" value="RIBOSOMAL PROTEIN L32"/>
    <property type="match status" value="1"/>
</dbReference>
<dbReference type="InterPro" id="IPR036351">
    <property type="entry name" value="Ribosomal_eL32_sf"/>
</dbReference>
<dbReference type="GO" id="GO:0006412">
    <property type="term" value="P:translation"/>
    <property type="evidence" value="ECO:0007669"/>
    <property type="project" value="InterPro"/>
</dbReference>
<dbReference type="EMBL" id="JTAI01000007">
    <property type="protein sequence ID" value="PPS97586.1"/>
    <property type="molecule type" value="Genomic_DNA"/>
</dbReference>
<dbReference type="VEuPathDB" id="CryptoDB:GY17_00000346"/>
<dbReference type="InterPro" id="IPR001515">
    <property type="entry name" value="Ribosomal_eL32"/>
</dbReference>
<name>A0A0S4TH35_CRYHO</name>
<gene>
    <name evidence="4" type="ORF">CHUDEA6_3340</name>
    <name evidence="5" type="ORF">GY17_00000346</name>
</gene>
<dbReference type="VEuPathDB" id="CryptoDB:CHUDEA6_3340"/>
<dbReference type="Proteomes" id="UP000199752">
    <property type="component" value="Chromosome 6"/>
</dbReference>
<accession>A0A0S4TH35</accession>
<evidence type="ECO:0000256" key="3">
    <source>
        <dbReference type="ARBA" id="ARBA00023274"/>
    </source>
</evidence>
<evidence type="ECO:0000313" key="4">
    <source>
        <dbReference type="EMBL" id="CUV06760.1"/>
    </source>
</evidence>
<dbReference type="OrthoDB" id="268693at2759"/>
<comment type="similarity">
    <text evidence="1">Belongs to the eukaryotic ribosomal protein eL32 family.</text>
</comment>
<evidence type="ECO:0000256" key="1">
    <source>
        <dbReference type="ARBA" id="ARBA00008431"/>
    </source>
</evidence>
<dbReference type="PANTHER" id="PTHR23413">
    <property type="entry name" value="60S RIBOSOMAL PROTEIN L32 AND DNA-DIRECTED RNA POLYMERASE II, SUBUNIT N"/>
    <property type="match status" value="1"/>
</dbReference>
<dbReference type="InterPro" id="IPR018263">
    <property type="entry name" value="Ribosomal_eL32_CS"/>
</dbReference>
<dbReference type="SMART" id="SM01393">
    <property type="entry name" value="Ribosomal_L32e"/>
    <property type="match status" value="1"/>
</dbReference>
<reference evidence="5 6" key="3">
    <citation type="submission" date="2017-10" db="EMBL/GenBank/DDBJ databases">
        <title>Consistent, comparative and evidence-based genome annotation and re-annotation for the closely-related species, Cryptosporidium parvum, C. hominis and C. tyzzeri.</title>
        <authorList>
            <person name="Baptista R.P."/>
            <person name="Li Y."/>
            <person name="Sateriale A."/>
            <person name="Striepen B."/>
            <person name="Kissinger J.C."/>
        </authorList>
    </citation>
    <scope>NUCLEOTIDE SEQUENCE [LARGE SCALE GENOMIC DNA]</scope>
    <source>
        <strain evidence="5">30976</strain>
    </source>
</reference>
<protein>
    <submittedName>
        <fullName evidence="5">60S ribosomal protein L32</fullName>
    </submittedName>
</protein>
<keyword evidence="2 5" id="KW-0689">Ribosomal protein</keyword>
<dbReference type="AlphaFoldDB" id="A0A0S4TH35"/>
<organism evidence="4">
    <name type="scientific">Cryptosporidium hominis</name>
    <dbReference type="NCBI Taxonomy" id="237895"/>
    <lineage>
        <taxon>Eukaryota</taxon>
        <taxon>Sar</taxon>
        <taxon>Alveolata</taxon>
        <taxon>Apicomplexa</taxon>
        <taxon>Conoidasida</taxon>
        <taxon>Coccidia</taxon>
        <taxon>Eucoccidiorida</taxon>
        <taxon>Eimeriorina</taxon>
        <taxon>Cryptosporidiidae</taxon>
        <taxon>Cryptosporidium</taxon>
    </lineage>
</organism>
<evidence type="ECO:0000256" key="2">
    <source>
        <dbReference type="ARBA" id="ARBA00022980"/>
    </source>
</evidence>
<keyword evidence="3" id="KW-0687">Ribonucleoprotein</keyword>